<name>A0AAW1IVV2_POPJA</name>
<accession>A0AAW1IVV2</accession>
<dbReference type="EMBL" id="JASPKY010000518">
    <property type="protein sequence ID" value="KAK9694236.1"/>
    <property type="molecule type" value="Genomic_DNA"/>
</dbReference>
<proteinExistence type="predicted"/>
<evidence type="ECO:0000256" key="1">
    <source>
        <dbReference type="SAM" id="MobiDB-lite"/>
    </source>
</evidence>
<sequence length="184" mass="21496">MFTRPERIREEKSDRRLCTANGSAGPKKAWDNVTNTTIKNAFKHAAWLSADTVTREEDSKVWNWEDELPLSILASVLSNENVNFREYAGVENLVWTSGIPNDKDIDEAYKKNNQTDTTQENADTNFDDDESDDPSSKVSVPEIMECLLKHLQTQKKMFMVTYRSQKIWWIEVCWQRKITDYYFP</sequence>
<feature type="compositionally biased region" description="Polar residues" evidence="1">
    <location>
        <begin position="112"/>
        <end position="124"/>
    </location>
</feature>
<organism evidence="2 3">
    <name type="scientific">Popillia japonica</name>
    <name type="common">Japanese beetle</name>
    <dbReference type="NCBI Taxonomy" id="7064"/>
    <lineage>
        <taxon>Eukaryota</taxon>
        <taxon>Metazoa</taxon>
        <taxon>Ecdysozoa</taxon>
        <taxon>Arthropoda</taxon>
        <taxon>Hexapoda</taxon>
        <taxon>Insecta</taxon>
        <taxon>Pterygota</taxon>
        <taxon>Neoptera</taxon>
        <taxon>Endopterygota</taxon>
        <taxon>Coleoptera</taxon>
        <taxon>Polyphaga</taxon>
        <taxon>Scarabaeiformia</taxon>
        <taxon>Scarabaeidae</taxon>
        <taxon>Rutelinae</taxon>
        <taxon>Popillia</taxon>
    </lineage>
</organism>
<feature type="region of interest" description="Disordered" evidence="1">
    <location>
        <begin position="112"/>
        <end position="137"/>
    </location>
</feature>
<dbReference type="AlphaFoldDB" id="A0AAW1IVV2"/>
<evidence type="ECO:0000313" key="3">
    <source>
        <dbReference type="Proteomes" id="UP001458880"/>
    </source>
</evidence>
<dbReference type="Proteomes" id="UP001458880">
    <property type="component" value="Unassembled WGS sequence"/>
</dbReference>
<reference evidence="2 3" key="1">
    <citation type="journal article" date="2024" name="BMC Genomics">
        <title>De novo assembly and annotation of Popillia japonica's genome with initial clues to its potential as an invasive pest.</title>
        <authorList>
            <person name="Cucini C."/>
            <person name="Boschi S."/>
            <person name="Funari R."/>
            <person name="Cardaioli E."/>
            <person name="Iannotti N."/>
            <person name="Marturano G."/>
            <person name="Paoli F."/>
            <person name="Bruttini M."/>
            <person name="Carapelli A."/>
            <person name="Frati F."/>
            <person name="Nardi F."/>
        </authorList>
    </citation>
    <scope>NUCLEOTIDE SEQUENCE [LARGE SCALE GENOMIC DNA]</scope>
    <source>
        <strain evidence="2">DMR45628</strain>
    </source>
</reference>
<gene>
    <name evidence="2" type="ORF">QE152_g33692</name>
</gene>
<comment type="caution">
    <text evidence="2">The sequence shown here is derived from an EMBL/GenBank/DDBJ whole genome shotgun (WGS) entry which is preliminary data.</text>
</comment>
<protein>
    <submittedName>
        <fullName evidence="2">Uncharacterized protein</fullName>
    </submittedName>
</protein>
<keyword evidence="3" id="KW-1185">Reference proteome</keyword>
<evidence type="ECO:0000313" key="2">
    <source>
        <dbReference type="EMBL" id="KAK9694236.1"/>
    </source>
</evidence>